<dbReference type="PROSITE" id="PS50042">
    <property type="entry name" value="CNMP_BINDING_3"/>
    <property type="match status" value="1"/>
</dbReference>
<dbReference type="Gene3D" id="2.60.120.10">
    <property type="entry name" value="Jelly Rolls"/>
    <property type="match status" value="1"/>
</dbReference>
<dbReference type="InterPro" id="IPR018490">
    <property type="entry name" value="cNMP-bd_dom_sf"/>
</dbReference>
<accession>A0ABT6YCK7</accession>
<dbReference type="EMBL" id="JASHIF010000019">
    <property type="protein sequence ID" value="MDI9861314.1"/>
    <property type="molecule type" value="Genomic_DNA"/>
</dbReference>
<organism evidence="2 3">
    <name type="scientific">Flectobacillus roseus</name>
    <dbReference type="NCBI Taxonomy" id="502259"/>
    <lineage>
        <taxon>Bacteria</taxon>
        <taxon>Pseudomonadati</taxon>
        <taxon>Bacteroidota</taxon>
        <taxon>Cytophagia</taxon>
        <taxon>Cytophagales</taxon>
        <taxon>Flectobacillaceae</taxon>
        <taxon>Flectobacillus</taxon>
    </lineage>
</organism>
<keyword evidence="3" id="KW-1185">Reference proteome</keyword>
<evidence type="ECO:0000313" key="2">
    <source>
        <dbReference type="EMBL" id="MDI9861314.1"/>
    </source>
</evidence>
<gene>
    <name evidence="2" type="ORF">QM524_18995</name>
</gene>
<dbReference type="CDD" id="cd00038">
    <property type="entry name" value="CAP_ED"/>
    <property type="match status" value="1"/>
</dbReference>
<name>A0ABT6YCK7_9BACT</name>
<comment type="caution">
    <text evidence="2">The sequence shown here is derived from an EMBL/GenBank/DDBJ whole genome shotgun (WGS) entry which is preliminary data.</text>
</comment>
<feature type="domain" description="Cyclic nucleotide-binding" evidence="1">
    <location>
        <begin position="11"/>
        <end position="113"/>
    </location>
</feature>
<dbReference type="Pfam" id="PF00027">
    <property type="entry name" value="cNMP_binding"/>
    <property type="match status" value="1"/>
</dbReference>
<evidence type="ECO:0000259" key="1">
    <source>
        <dbReference type="PROSITE" id="PS50042"/>
    </source>
</evidence>
<dbReference type="SUPFAM" id="SSF51206">
    <property type="entry name" value="cAMP-binding domain-like"/>
    <property type="match status" value="1"/>
</dbReference>
<proteinExistence type="predicted"/>
<evidence type="ECO:0000313" key="3">
    <source>
        <dbReference type="Proteomes" id="UP001236507"/>
    </source>
</evidence>
<dbReference type="InterPro" id="IPR014710">
    <property type="entry name" value="RmlC-like_jellyroll"/>
</dbReference>
<protein>
    <submittedName>
        <fullName evidence="2">Crp/Fnr family transcriptional regulator</fullName>
    </submittedName>
</protein>
<reference evidence="2 3" key="1">
    <citation type="submission" date="2023-05" db="EMBL/GenBank/DDBJ databases">
        <title>Novel species of genus Flectobacillus isolated from stream in China.</title>
        <authorList>
            <person name="Lu H."/>
        </authorList>
    </citation>
    <scope>NUCLEOTIDE SEQUENCE [LARGE SCALE GENOMIC DNA]</scope>
    <source>
        <strain evidence="2 3">KCTC 42575</strain>
    </source>
</reference>
<sequence length="190" mass="22356">MKPNMIAFVRRFVDFSDEEIAAAHSLFEEKFIKKGEYFIKSGEHNTAIGFINKGLMRTFFVQNNQETTFQLALENQFVTSMTCYVLNQPSNDYIQAIEDTDICVISKETLEKLCNQYHNWDKFGRLTYEQVALEQEIRLRSFISETAQERYEKILKFQPELINRVPQVYLSNFLGITPQSLSRLRRNIRG</sequence>
<dbReference type="InterPro" id="IPR000595">
    <property type="entry name" value="cNMP-bd_dom"/>
</dbReference>
<dbReference type="RefSeq" id="WP_095160758.1">
    <property type="nucleotide sequence ID" value="NZ_JASHIF010000019.1"/>
</dbReference>
<dbReference type="Proteomes" id="UP001236507">
    <property type="component" value="Unassembled WGS sequence"/>
</dbReference>